<dbReference type="AlphaFoldDB" id="A0A2K9NT62"/>
<dbReference type="Pfam" id="PF00211">
    <property type="entry name" value="Guanylate_cyc"/>
    <property type="match status" value="1"/>
</dbReference>
<dbReference type="InterPro" id="IPR007890">
    <property type="entry name" value="CHASE2"/>
</dbReference>
<dbReference type="EMBL" id="CP025704">
    <property type="protein sequence ID" value="AUN97934.1"/>
    <property type="molecule type" value="Genomic_DNA"/>
</dbReference>
<dbReference type="InterPro" id="IPR001054">
    <property type="entry name" value="A/G_cyclase"/>
</dbReference>
<dbReference type="InterPro" id="IPR029787">
    <property type="entry name" value="Nucleotide_cyclase"/>
</dbReference>
<dbReference type="Proteomes" id="UP000235584">
    <property type="component" value="Chromosome"/>
</dbReference>
<evidence type="ECO:0000313" key="2">
    <source>
        <dbReference type="Proteomes" id="UP000235584"/>
    </source>
</evidence>
<dbReference type="SMART" id="SM00044">
    <property type="entry name" value="CYCc"/>
    <property type="match status" value="1"/>
</dbReference>
<proteinExistence type="predicted"/>
<dbReference type="GO" id="GO:0035556">
    <property type="term" value="P:intracellular signal transduction"/>
    <property type="evidence" value="ECO:0007669"/>
    <property type="project" value="InterPro"/>
</dbReference>
<dbReference type="SUPFAM" id="SSF55073">
    <property type="entry name" value="Nucleotide cyclase"/>
    <property type="match status" value="1"/>
</dbReference>
<dbReference type="InterPro" id="IPR050697">
    <property type="entry name" value="Adenylyl/Guanylyl_Cyclase_3/4"/>
</dbReference>
<dbReference type="SMART" id="SM01080">
    <property type="entry name" value="CHASE2"/>
    <property type="match status" value="1"/>
</dbReference>
<dbReference type="PANTHER" id="PTHR43081">
    <property type="entry name" value="ADENYLATE CYCLASE, TERMINAL-DIFFERENTIATION SPECIFIC-RELATED"/>
    <property type="match status" value="1"/>
</dbReference>
<accession>A0A2K9NT62</accession>
<dbReference type="PANTHER" id="PTHR43081:SF1">
    <property type="entry name" value="ADENYLATE CYCLASE, TERMINAL-DIFFERENTIATION SPECIFIC"/>
    <property type="match status" value="1"/>
</dbReference>
<dbReference type="Gene3D" id="3.30.70.1230">
    <property type="entry name" value="Nucleotide cyclase"/>
    <property type="match status" value="1"/>
</dbReference>
<dbReference type="Pfam" id="PF05226">
    <property type="entry name" value="CHASE2"/>
    <property type="match status" value="1"/>
</dbReference>
<name>A0A2K9NT62_BACTC</name>
<evidence type="ECO:0000313" key="1">
    <source>
        <dbReference type="EMBL" id="AUN97934.1"/>
    </source>
</evidence>
<gene>
    <name evidence="1" type="ORF">C0V70_07400</name>
</gene>
<dbReference type="CDD" id="cd07302">
    <property type="entry name" value="CHD"/>
    <property type="match status" value="1"/>
</dbReference>
<dbReference type="GO" id="GO:0006171">
    <property type="term" value="P:cAMP biosynthetic process"/>
    <property type="evidence" value="ECO:0007669"/>
    <property type="project" value="TreeGrafter"/>
</dbReference>
<dbReference type="RefSeq" id="WP_102243227.1">
    <property type="nucleotide sequence ID" value="NZ_CP025704.1"/>
</dbReference>
<reference evidence="1 2" key="1">
    <citation type="submission" date="2018-01" db="EMBL/GenBank/DDBJ databases">
        <title>Complete genome sequence of Bacteriovorax stolpii DSM12778.</title>
        <authorList>
            <person name="Tang B."/>
            <person name="Chang J."/>
        </authorList>
    </citation>
    <scope>NUCLEOTIDE SEQUENCE [LARGE SCALE GENOMIC DNA]</scope>
    <source>
        <strain evidence="1 2">DSM 12778</strain>
    </source>
</reference>
<keyword evidence="2" id="KW-1185">Reference proteome</keyword>
<dbReference type="KEGG" id="bsto:C0V70_07400"/>
<sequence length="738" mass="84266">MLFRIFQYLGITAIITFSAGSIFLSTSARDLNSYTNQSFLYNYASFFEDRFYDLRMKLTIDRDKKDDRLVLAAIDDKSLTKIGRWPWTRTHIANLVNKLSNYGAKVVAFDVFFSEPELACNAESPDNLLGASFKNFQSDPTKKIILPYSVVKKESDEIDQETFFKEAPDQLLNFIMDARQAEGSNLREFLIEKKVFPIEILANSETGISHIEAEADADGVFRHYPIIANVGGMYFPSFSMQAYEFFSGDHTVVNIPSTETAYIQTKKGNLYVNYNGEAKVRWFGGLDHFPTVGIWDIFQAKDNDPEMQRIFKDKLVFVGSTAFGANDLRNTPVDPILPGIVFHMNMVHMMLEGKFMVSELESTKISWIMLLGGSALIVSVMLFGNAIVDFVAVFAIMGGLFYLDSYYFIPKGYNNRLFFCLFSVLSCYSWSTFLHFYQSNKEKKKIKGTFSRYLAPSIVNDLLKNPEKVRLGGEKKVITVFFSDVRDFTSISEKLTPEQLTHCLNKYMTMMTDTLFEHQGTLDKYIGDAMVAYWGAPVDLENHSYWAVKGAVQMIERLPSINAEFEREGFPLFKHGIGLNTGECSVGNMGSNQIFSYTALGDNMNLGARLESLCKYYGVQLNISEYTKNAIPPELQKEFVFRTLDKVKVKGKENAVTIYEVLHPGHHLINETEALAQYEEAFQMYLGQRFAEAFEIFKSLHVKFPEDKSFERMMHMCEDYKEVPPPPNWDGSYTHKSK</sequence>
<protein>
    <submittedName>
        <fullName evidence="1">Uncharacterized protein</fullName>
    </submittedName>
</protein>
<organism evidence="1 2">
    <name type="scientific">Bacteriovorax stolpii</name>
    <name type="common">Bdellovibrio stolpii</name>
    <dbReference type="NCBI Taxonomy" id="960"/>
    <lineage>
        <taxon>Bacteria</taxon>
        <taxon>Pseudomonadati</taxon>
        <taxon>Bdellovibrionota</taxon>
        <taxon>Bacteriovoracia</taxon>
        <taxon>Bacteriovoracales</taxon>
        <taxon>Bacteriovoracaceae</taxon>
        <taxon>Bacteriovorax</taxon>
    </lineage>
</organism>
<dbReference type="PROSITE" id="PS50125">
    <property type="entry name" value="GUANYLATE_CYCLASE_2"/>
    <property type="match status" value="1"/>
</dbReference>
<dbReference type="OrthoDB" id="5288193at2"/>
<dbReference type="GO" id="GO:0004016">
    <property type="term" value="F:adenylate cyclase activity"/>
    <property type="evidence" value="ECO:0007669"/>
    <property type="project" value="UniProtKB-ARBA"/>
</dbReference>